<proteinExistence type="predicted"/>
<dbReference type="CDD" id="cd01767">
    <property type="entry name" value="UBX"/>
    <property type="match status" value="1"/>
</dbReference>
<organism evidence="3 4">
    <name type="scientific">Rhynchospora breviuscula</name>
    <dbReference type="NCBI Taxonomy" id="2022672"/>
    <lineage>
        <taxon>Eukaryota</taxon>
        <taxon>Viridiplantae</taxon>
        <taxon>Streptophyta</taxon>
        <taxon>Embryophyta</taxon>
        <taxon>Tracheophyta</taxon>
        <taxon>Spermatophyta</taxon>
        <taxon>Magnoliopsida</taxon>
        <taxon>Liliopsida</taxon>
        <taxon>Poales</taxon>
        <taxon>Cyperaceae</taxon>
        <taxon>Cyperoideae</taxon>
        <taxon>Rhynchosporeae</taxon>
        <taxon>Rhynchospora</taxon>
    </lineage>
</organism>
<dbReference type="Pfam" id="PF13899">
    <property type="entry name" value="Thioredoxin_7"/>
    <property type="match status" value="1"/>
</dbReference>
<gene>
    <name evidence="3" type="ORF">LUZ63_011249</name>
</gene>
<dbReference type="InterPro" id="IPR036249">
    <property type="entry name" value="Thioredoxin-like_sf"/>
</dbReference>
<dbReference type="EMBL" id="JAMQYH010000003">
    <property type="protein sequence ID" value="KAJ1694551.1"/>
    <property type="molecule type" value="Genomic_DNA"/>
</dbReference>
<dbReference type="GO" id="GO:0043161">
    <property type="term" value="P:proteasome-mediated ubiquitin-dependent protein catabolic process"/>
    <property type="evidence" value="ECO:0007669"/>
    <property type="project" value="TreeGrafter"/>
</dbReference>
<name>A0A9Q0CIE1_9POAL</name>
<reference evidence="3" key="1">
    <citation type="journal article" date="2022" name="Cell">
        <title>Repeat-based holocentromeres influence genome architecture and karyotype evolution.</title>
        <authorList>
            <person name="Hofstatter P.G."/>
            <person name="Thangavel G."/>
            <person name="Lux T."/>
            <person name="Neumann P."/>
            <person name="Vondrak T."/>
            <person name="Novak P."/>
            <person name="Zhang M."/>
            <person name="Costa L."/>
            <person name="Castellani M."/>
            <person name="Scott A."/>
            <person name="Toegelov H."/>
            <person name="Fuchs J."/>
            <person name="Mata-Sucre Y."/>
            <person name="Dias Y."/>
            <person name="Vanzela A.L.L."/>
            <person name="Huettel B."/>
            <person name="Almeida C.C.S."/>
            <person name="Simkova H."/>
            <person name="Souza G."/>
            <person name="Pedrosa-Harand A."/>
            <person name="Macas J."/>
            <person name="Mayer K.F.X."/>
            <person name="Houben A."/>
            <person name="Marques A."/>
        </authorList>
    </citation>
    <scope>NUCLEOTIDE SEQUENCE</scope>
    <source>
        <strain evidence="3">RhyBre1mFocal</strain>
    </source>
</reference>
<protein>
    <recommendedName>
        <fullName evidence="2">UBX domain-containing protein</fullName>
    </recommendedName>
</protein>
<comment type="caution">
    <text evidence="3">The sequence shown here is derived from an EMBL/GenBank/DDBJ whole genome shotgun (WGS) entry which is preliminary data.</text>
</comment>
<dbReference type="SMART" id="SM00594">
    <property type="entry name" value="UAS"/>
    <property type="match status" value="1"/>
</dbReference>
<dbReference type="Pfam" id="PF14555">
    <property type="entry name" value="UBA_4"/>
    <property type="match status" value="1"/>
</dbReference>
<dbReference type="InterPro" id="IPR029071">
    <property type="entry name" value="Ubiquitin-like_domsf"/>
</dbReference>
<dbReference type="CDD" id="cd02958">
    <property type="entry name" value="UAS"/>
    <property type="match status" value="1"/>
</dbReference>
<dbReference type="PANTHER" id="PTHR23322:SF6">
    <property type="entry name" value="UBX DOMAIN-CONTAINING PROTEIN 7"/>
    <property type="match status" value="1"/>
</dbReference>
<dbReference type="Proteomes" id="UP001151287">
    <property type="component" value="Unassembled WGS sequence"/>
</dbReference>
<feature type="domain" description="UBX" evidence="2">
    <location>
        <begin position="375"/>
        <end position="456"/>
    </location>
</feature>
<dbReference type="PROSITE" id="PS50033">
    <property type="entry name" value="UBX"/>
    <property type="match status" value="1"/>
</dbReference>
<dbReference type="Gene3D" id="3.10.20.90">
    <property type="entry name" value="Phosphatidylinositol 3-kinase Catalytic Subunit, Chain A, domain 1"/>
    <property type="match status" value="1"/>
</dbReference>
<feature type="region of interest" description="Disordered" evidence="1">
    <location>
        <begin position="340"/>
        <end position="370"/>
    </location>
</feature>
<accession>A0A9Q0CIE1</accession>
<evidence type="ECO:0000259" key="2">
    <source>
        <dbReference type="PROSITE" id="PS50033"/>
    </source>
</evidence>
<dbReference type="SUPFAM" id="SSF52833">
    <property type="entry name" value="Thioredoxin-like"/>
    <property type="match status" value="1"/>
</dbReference>
<dbReference type="AlphaFoldDB" id="A0A9Q0CIE1"/>
<dbReference type="OrthoDB" id="270602at2759"/>
<dbReference type="Pfam" id="PF00789">
    <property type="entry name" value="UBX"/>
    <property type="match status" value="1"/>
</dbReference>
<dbReference type="Gene3D" id="3.40.30.10">
    <property type="entry name" value="Glutaredoxin"/>
    <property type="match status" value="1"/>
</dbReference>
<keyword evidence="4" id="KW-1185">Reference proteome</keyword>
<feature type="region of interest" description="Disordered" evidence="1">
    <location>
        <begin position="131"/>
        <end position="155"/>
    </location>
</feature>
<evidence type="ECO:0000313" key="4">
    <source>
        <dbReference type="Proteomes" id="UP001151287"/>
    </source>
</evidence>
<dbReference type="InterPro" id="IPR006577">
    <property type="entry name" value="UAS"/>
</dbReference>
<dbReference type="GO" id="GO:0043130">
    <property type="term" value="F:ubiquitin binding"/>
    <property type="evidence" value="ECO:0007669"/>
    <property type="project" value="TreeGrafter"/>
</dbReference>
<dbReference type="InterPro" id="IPR050730">
    <property type="entry name" value="UBX_domain-protein"/>
</dbReference>
<dbReference type="Gene3D" id="1.10.8.10">
    <property type="entry name" value="DNA helicase RuvA subunit, C-terminal domain"/>
    <property type="match status" value="1"/>
</dbReference>
<evidence type="ECO:0000313" key="3">
    <source>
        <dbReference type="EMBL" id="KAJ1694551.1"/>
    </source>
</evidence>
<dbReference type="SUPFAM" id="SSF54236">
    <property type="entry name" value="Ubiquitin-like"/>
    <property type="match status" value="1"/>
</dbReference>
<dbReference type="GO" id="GO:0005634">
    <property type="term" value="C:nucleus"/>
    <property type="evidence" value="ECO:0007669"/>
    <property type="project" value="TreeGrafter"/>
</dbReference>
<dbReference type="PANTHER" id="PTHR23322">
    <property type="entry name" value="FAS-ASSOCIATED PROTEIN"/>
    <property type="match status" value="1"/>
</dbReference>
<sequence>MEGMVSSDEKDGLISTFLEIAVGQTIDTASHFLEASNWKLEEALQLFYLGNEGGVTASPSLPPVVAGPPVSANASATAPSDSPAVANLGEDEVRAPLPAIRDTLYGDLPYASFERHQMMAFRDFEQESRQQASAVWNSSENSDQNTASTANSSPMNLASLYQPPFALMYNGPFDKAKLDATLQEKWLLVNIQSTEEFSSHMLNRDTWTNDALSQTIKSNFLFWQVYNTTSEGRKVCTFYNLVTLPAILVIDPITGQKMRAWTGMVQPDRLLEDLLPYLDKGPKDIHAVLPLKRPREISHDAVPITPGNILEEDDEDVRLAIAASLEDAKGFDMGGPHCSVFNESKDARTNEEDTAGASSSGIPEYPPLPEEPKVSRDLLCRVGIRLPDGRRVQRNFLKTDTIKLLWSFCCTELENGQTHPFHFAQSIPGAPAKNLEFEKDQTFEEAGLANSMVNLLLD</sequence>
<evidence type="ECO:0000256" key="1">
    <source>
        <dbReference type="SAM" id="MobiDB-lite"/>
    </source>
</evidence>
<dbReference type="InterPro" id="IPR001012">
    <property type="entry name" value="UBX_dom"/>
</dbReference>